<keyword evidence="1" id="KW-0472">Membrane</keyword>
<feature type="transmembrane region" description="Helical" evidence="1">
    <location>
        <begin position="68"/>
        <end position="87"/>
    </location>
</feature>
<organism evidence="2 3">
    <name type="scientific">Mycobacterium ulcerans str. Harvey</name>
    <dbReference type="NCBI Taxonomy" id="1299332"/>
    <lineage>
        <taxon>Bacteria</taxon>
        <taxon>Bacillati</taxon>
        <taxon>Actinomycetota</taxon>
        <taxon>Actinomycetes</taxon>
        <taxon>Mycobacteriales</taxon>
        <taxon>Mycobacteriaceae</taxon>
        <taxon>Mycobacterium</taxon>
        <taxon>Mycobacterium ulcerans group</taxon>
    </lineage>
</organism>
<dbReference type="Proteomes" id="UP000020681">
    <property type="component" value="Unassembled WGS sequence"/>
</dbReference>
<feature type="transmembrane region" description="Helical" evidence="1">
    <location>
        <begin position="32"/>
        <end position="56"/>
    </location>
</feature>
<evidence type="ECO:0000313" key="3">
    <source>
        <dbReference type="Proteomes" id="UP000020681"/>
    </source>
</evidence>
<dbReference type="EMBL" id="JAOL01000066">
    <property type="protein sequence ID" value="EUA93093.1"/>
    <property type="molecule type" value="Genomic_DNA"/>
</dbReference>
<sequence length="195" mass="21418">MLLAQRTLRPIVGVATRGGQPRLAVPGVFARLVLLWFLCSALPIGVIGTFIVLRSYGWVIEQSASLDVPILVVSLAALLLGLPTMILTSRSISDPLDEIVDAMGQVEHGHIGSYVGSYERSQIGRLQTRGSTAWWPAWKSGNASGTCSAAMSAPMSHAAPSKRAPGRRAKWWRRRFSTSTWWAPRSWPKTARRKR</sequence>
<evidence type="ECO:0000256" key="1">
    <source>
        <dbReference type="SAM" id="Phobius"/>
    </source>
</evidence>
<gene>
    <name evidence="2" type="ORF">I551_0384</name>
</gene>
<accession>A0ABP3APR0</accession>
<reference evidence="2 3" key="1">
    <citation type="submission" date="2014-01" db="EMBL/GenBank/DDBJ databases">
        <authorList>
            <person name="Dobos K."/>
            <person name="Lenaerts A."/>
            <person name="Ordway D."/>
            <person name="DeGroote M.A."/>
            <person name="Parker T."/>
            <person name="Sizemore C."/>
            <person name="Tallon L.J."/>
            <person name="Sadzewicz L.K."/>
            <person name="Sengamalay N."/>
            <person name="Fraser C.M."/>
            <person name="Hine E."/>
            <person name="Shefchek K.A."/>
            <person name="Das S.P."/>
            <person name="Tettelin H."/>
        </authorList>
    </citation>
    <scope>NUCLEOTIDE SEQUENCE [LARGE SCALE GENOMIC DNA]</scope>
    <source>
        <strain evidence="2 3">Harvey</strain>
    </source>
</reference>
<name>A0ABP3APR0_MYCUL</name>
<keyword evidence="3" id="KW-1185">Reference proteome</keyword>
<keyword evidence="1" id="KW-0812">Transmembrane</keyword>
<evidence type="ECO:0000313" key="2">
    <source>
        <dbReference type="EMBL" id="EUA93093.1"/>
    </source>
</evidence>
<keyword evidence="1" id="KW-1133">Transmembrane helix</keyword>
<comment type="caution">
    <text evidence="2">The sequence shown here is derived from an EMBL/GenBank/DDBJ whole genome shotgun (WGS) entry which is preliminary data.</text>
</comment>
<protein>
    <submittedName>
        <fullName evidence="2">HAMP domain protein</fullName>
    </submittedName>
</protein>
<proteinExistence type="predicted"/>